<dbReference type="EMBL" id="CADCTV010001007">
    <property type="protein sequence ID" value="CAA9373408.1"/>
    <property type="molecule type" value="Genomic_DNA"/>
</dbReference>
<feature type="compositionally biased region" description="Basic residues" evidence="1">
    <location>
        <begin position="38"/>
        <end position="58"/>
    </location>
</feature>
<evidence type="ECO:0000256" key="1">
    <source>
        <dbReference type="SAM" id="MobiDB-lite"/>
    </source>
</evidence>
<feature type="region of interest" description="Disordered" evidence="1">
    <location>
        <begin position="1"/>
        <end position="75"/>
    </location>
</feature>
<reference evidence="2" key="1">
    <citation type="submission" date="2020-02" db="EMBL/GenBank/DDBJ databases">
        <authorList>
            <person name="Meier V. D."/>
        </authorList>
    </citation>
    <scope>NUCLEOTIDE SEQUENCE</scope>
    <source>
        <strain evidence="2">AVDCRST_MAG89</strain>
    </source>
</reference>
<protein>
    <submittedName>
        <fullName evidence="2">Uncharacterized protein</fullName>
    </submittedName>
</protein>
<gene>
    <name evidence="2" type="ORF">AVDCRST_MAG89-4792</name>
</gene>
<feature type="compositionally biased region" description="Basic residues" evidence="1">
    <location>
        <begin position="11"/>
        <end position="30"/>
    </location>
</feature>
<feature type="non-terminal residue" evidence="2">
    <location>
        <position position="1"/>
    </location>
</feature>
<dbReference type="AlphaFoldDB" id="A0A6J4N126"/>
<feature type="non-terminal residue" evidence="2">
    <location>
        <position position="75"/>
    </location>
</feature>
<sequence length="75" mass="8457">ERITGLEPGRGVRRRLRSGRRGSRPRRARHPGAPPGRRSGRLRPGLRRRHDHGNHPPRPHPPAGRSNDRPAPPTL</sequence>
<evidence type="ECO:0000313" key="2">
    <source>
        <dbReference type="EMBL" id="CAA9373408.1"/>
    </source>
</evidence>
<organism evidence="2">
    <name type="scientific">uncultured Gemmatimonadota bacterium</name>
    <dbReference type="NCBI Taxonomy" id="203437"/>
    <lineage>
        <taxon>Bacteria</taxon>
        <taxon>Pseudomonadati</taxon>
        <taxon>Gemmatimonadota</taxon>
        <taxon>environmental samples</taxon>
    </lineage>
</organism>
<proteinExistence type="predicted"/>
<name>A0A6J4N126_9BACT</name>
<accession>A0A6J4N126</accession>